<gene>
    <name evidence="3" type="ORF">CDCA_CDCA09G2580</name>
</gene>
<dbReference type="InterPro" id="IPR013830">
    <property type="entry name" value="SGNH_hydro"/>
</dbReference>
<reference evidence="3 4" key="1">
    <citation type="submission" date="2022-07" db="EMBL/GenBank/DDBJ databases">
        <title>Genome-wide signatures of adaptation to extreme environments.</title>
        <authorList>
            <person name="Cho C.H."/>
            <person name="Yoon H.S."/>
        </authorList>
    </citation>
    <scope>NUCLEOTIDE SEQUENCE [LARGE SCALE GENOMIC DNA]</scope>
    <source>
        <strain evidence="3 4">DBV 063 E5</strain>
    </source>
</reference>
<evidence type="ECO:0000256" key="1">
    <source>
        <dbReference type="SAM" id="MobiDB-lite"/>
    </source>
</evidence>
<dbReference type="PANTHER" id="PTHR14209">
    <property type="entry name" value="ISOAMYL ACETATE-HYDROLYZING ESTERASE 1"/>
    <property type="match status" value="1"/>
</dbReference>
<dbReference type="SUPFAM" id="SSF52266">
    <property type="entry name" value="SGNH hydrolase"/>
    <property type="match status" value="1"/>
</dbReference>
<protein>
    <recommendedName>
        <fullName evidence="2">SGNH hydrolase-type esterase domain-containing protein</fullName>
    </recommendedName>
</protein>
<dbReference type="Gene3D" id="3.40.50.1110">
    <property type="entry name" value="SGNH hydrolase"/>
    <property type="match status" value="2"/>
</dbReference>
<organism evidence="3 4">
    <name type="scientific">Cyanidium caldarium</name>
    <name type="common">Red alga</name>
    <dbReference type="NCBI Taxonomy" id="2771"/>
    <lineage>
        <taxon>Eukaryota</taxon>
        <taxon>Rhodophyta</taxon>
        <taxon>Bangiophyceae</taxon>
        <taxon>Cyanidiales</taxon>
        <taxon>Cyanidiaceae</taxon>
        <taxon>Cyanidium</taxon>
    </lineage>
</organism>
<dbReference type="AlphaFoldDB" id="A0AAV9IW63"/>
<sequence>MDKRETETEFRDEPSQAAGPTLAAPPSVESTPSSLPPSYAWRTRLEHAARAVSRAVAKTRTQLEHNWEEWTRRDAPAPTPLFLCVGDSLTYNAVRATDEVREESAQAPGWGVLLQQTYNGKADVCFRGFSGYNSRWVLPLLPSILGGMPRERLRLMVVWLGANDAVLPGLPQHVDVETYASNLYEMVTMLARHVRGRRDGLFWASSTEEASADENAQKPDHQATGDRGDGAAPQPVTSTASPCIILVTPPAVDEQGRVRLADDGTAAGAPDRRNAYTAEYARACMRVASQVHVGVPVHALNVYESMLELGDGAWQKLLCDGLHWSRAGQQWFHQTLVRFLRQVAPHLAPDALPDVACPWRECLDRGEPAAPAPNPGPNL</sequence>
<evidence type="ECO:0000259" key="2">
    <source>
        <dbReference type="Pfam" id="PF13472"/>
    </source>
</evidence>
<dbReference type="InterPro" id="IPR036514">
    <property type="entry name" value="SGNH_hydro_sf"/>
</dbReference>
<dbReference type="Proteomes" id="UP001301350">
    <property type="component" value="Unassembled WGS sequence"/>
</dbReference>
<dbReference type="InterPro" id="IPR045136">
    <property type="entry name" value="Iah1-like"/>
</dbReference>
<dbReference type="Pfam" id="PF13472">
    <property type="entry name" value="Lipase_GDSL_2"/>
    <property type="match status" value="1"/>
</dbReference>
<keyword evidence="4" id="KW-1185">Reference proteome</keyword>
<feature type="region of interest" description="Disordered" evidence="1">
    <location>
        <begin position="1"/>
        <end position="36"/>
    </location>
</feature>
<feature type="region of interest" description="Disordered" evidence="1">
    <location>
        <begin position="208"/>
        <end position="237"/>
    </location>
</feature>
<accession>A0AAV9IW63</accession>
<dbReference type="EMBL" id="JANCYW010000009">
    <property type="protein sequence ID" value="KAK4536555.1"/>
    <property type="molecule type" value="Genomic_DNA"/>
</dbReference>
<name>A0AAV9IW63_CYACA</name>
<evidence type="ECO:0000313" key="3">
    <source>
        <dbReference type="EMBL" id="KAK4536555.1"/>
    </source>
</evidence>
<proteinExistence type="predicted"/>
<evidence type="ECO:0000313" key="4">
    <source>
        <dbReference type="Proteomes" id="UP001301350"/>
    </source>
</evidence>
<comment type="caution">
    <text evidence="3">The sequence shown here is derived from an EMBL/GenBank/DDBJ whole genome shotgun (WGS) entry which is preliminary data.</text>
</comment>
<feature type="domain" description="SGNH hydrolase-type esterase" evidence="2">
    <location>
        <begin position="84"/>
        <end position="193"/>
    </location>
</feature>
<feature type="compositionally biased region" description="Basic and acidic residues" evidence="1">
    <location>
        <begin position="215"/>
        <end position="229"/>
    </location>
</feature>
<dbReference type="PANTHER" id="PTHR14209:SF19">
    <property type="entry name" value="ISOAMYL ACETATE-HYDROLYZING ESTERASE 1 HOMOLOG"/>
    <property type="match status" value="1"/>
</dbReference>
<feature type="compositionally biased region" description="Basic and acidic residues" evidence="1">
    <location>
        <begin position="1"/>
        <end position="14"/>
    </location>
</feature>